<organism evidence="1">
    <name type="scientific">bioreactor metagenome</name>
    <dbReference type="NCBI Taxonomy" id="1076179"/>
    <lineage>
        <taxon>unclassified sequences</taxon>
        <taxon>metagenomes</taxon>
        <taxon>ecological metagenomes</taxon>
    </lineage>
</organism>
<evidence type="ECO:0008006" key="2">
    <source>
        <dbReference type="Google" id="ProtNLM"/>
    </source>
</evidence>
<accession>A0A644VLW4</accession>
<dbReference type="EMBL" id="VSSQ01000355">
    <property type="protein sequence ID" value="MPL92326.1"/>
    <property type="molecule type" value="Genomic_DNA"/>
</dbReference>
<dbReference type="AlphaFoldDB" id="A0A644VLW4"/>
<protein>
    <recommendedName>
        <fullName evidence="2">DUF3793 domain-containing protein</fullName>
    </recommendedName>
</protein>
<comment type="caution">
    <text evidence="1">The sequence shown here is derived from an EMBL/GenBank/DDBJ whole genome shotgun (WGS) entry which is preliminary data.</text>
</comment>
<evidence type="ECO:0000313" key="1">
    <source>
        <dbReference type="EMBL" id="MPL92326.1"/>
    </source>
</evidence>
<dbReference type="InterPro" id="IPR024523">
    <property type="entry name" value="DUF3793"/>
</dbReference>
<gene>
    <name evidence="1" type="ORF">SDC9_38424</name>
</gene>
<name>A0A644VLW4_9ZZZZ</name>
<sequence>MHNKFEQTLIDLCAPTLAGIKVGSLFLYIIEKNEDLHELINYWNMKLLEKGIHLSLVKERENGGLIYIFRPAMLDALLANQKISLFLQSRGFKSSSNSKDYIEQLKLRFYSEPCFPHEIGIFLGYPLEDVRGFIEHSGKNFSTCGLWKVYSDPKLAQKMFLQYQKCLNIYKKIFKKSSDILYLTVTT</sequence>
<reference evidence="1" key="1">
    <citation type="submission" date="2019-08" db="EMBL/GenBank/DDBJ databases">
        <authorList>
            <person name="Kucharzyk K."/>
            <person name="Murdoch R.W."/>
            <person name="Higgins S."/>
            <person name="Loffler F."/>
        </authorList>
    </citation>
    <scope>NUCLEOTIDE SEQUENCE</scope>
</reference>
<dbReference type="Pfam" id="PF12672">
    <property type="entry name" value="DUF3793"/>
    <property type="match status" value="1"/>
</dbReference>
<proteinExistence type="predicted"/>